<dbReference type="EMBL" id="BAAAVI010000083">
    <property type="protein sequence ID" value="GAA2905605.1"/>
    <property type="molecule type" value="Genomic_DNA"/>
</dbReference>
<organism evidence="2 3">
    <name type="scientific">Streptosporangium fragile</name>
    <dbReference type="NCBI Taxonomy" id="46186"/>
    <lineage>
        <taxon>Bacteria</taxon>
        <taxon>Bacillati</taxon>
        <taxon>Actinomycetota</taxon>
        <taxon>Actinomycetes</taxon>
        <taxon>Streptosporangiales</taxon>
        <taxon>Streptosporangiaceae</taxon>
        <taxon>Streptosporangium</taxon>
    </lineage>
</organism>
<sequence>MTAAPRKYPPEPRDRVVRLPAPAGSSVRNDRHHGESLRGSSRRTGRGRQELKAAAYPSDFFPGWYGVSDIPFFGDIPISGVPGAMVPP</sequence>
<reference evidence="2 3" key="1">
    <citation type="journal article" date="2019" name="Int. J. Syst. Evol. Microbiol.">
        <title>The Global Catalogue of Microorganisms (GCM) 10K type strain sequencing project: providing services to taxonomists for standard genome sequencing and annotation.</title>
        <authorList>
            <consortium name="The Broad Institute Genomics Platform"/>
            <consortium name="The Broad Institute Genome Sequencing Center for Infectious Disease"/>
            <person name="Wu L."/>
            <person name="Ma J."/>
        </authorList>
    </citation>
    <scope>NUCLEOTIDE SEQUENCE [LARGE SCALE GENOMIC DNA]</scope>
    <source>
        <strain evidence="2 3">JCM 6242</strain>
    </source>
</reference>
<name>A0ABN3W8M3_9ACTN</name>
<accession>A0ABN3W8M3</accession>
<evidence type="ECO:0000256" key="1">
    <source>
        <dbReference type="SAM" id="MobiDB-lite"/>
    </source>
</evidence>
<dbReference type="Proteomes" id="UP001500831">
    <property type="component" value="Unassembled WGS sequence"/>
</dbReference>
<feature type="compositionally biased region" description="Basic and acidic residues" evidence="1">
    <location>
        <begin position="8"/>
        <end position="17"/>
    </location>
</feature>
<comment type="caution">
    <text evidence="2">The sequence shown here is derived from an EMBL/GenBank/DDBJ whole genome shotgun (WGS) entry which is preliminary data.</text>
</comment>
<keyword evidence="3" id="KW-1185">Reference proteome</keyword>
<evidence type="ECO:0000313" key="2">
    <source>
        <dbReference type="EMBL" id="GAA2905605.1"/>
    </source>
</evidence>
<feature type="region of interest" description="Disordered" evidence="1">
    <location>
        <begin position="1"/>
        <end position="50"/>
    </location>
</feature>
<gene>
    <name evidence="2" type="ORF">GCM10010517_71770</name>
</gene>
<evidence type="ECO:0000313" key="3">
    <source>
        <dbReference type="Proteomes" id="UP001500831"/>
    </source>
</evidence>
<proteinExistence type="predicted"/>
<protein>
    <submittedName>
        <fullName evidence="2">Uncharacterized protein</fullName>
    </submittedName>
</protein>